<feature type="domain" description="OmpA-like" evidence="11">
    <location>
        <begin position="355"/>
        <end position="466"/>
    </location>
</feature>
<keyword evidence="3" id="KW-0813">Transport</keyword>
<evidence type="ECO:0000256" key="8">
    <source>
        <dbReference type="ARBA" id="ARBA00023004"/>
    </source>
</evidence>
<dbReference type="NCBIfam" id="NF040706">
    <property type="entry name" value="photo_cyt_PufC"/>
    <property type="match status" value="1"/>
</dbReference>
<dbReference type="Gene3D" id="3.30.1330.60">
    <property type="entry name" value="OmpA-like domain"/>
    <property type="match status" value="1"/>
</dbReference>
<evidence type="ECO:0000256" key="1">
    <source>
        <dbReference type="ARBA" id="ARBA00003196"/>
    </source>
</evidence>
<dbReference type="CDD" id="cd07185">
    <property type="entry name" value="OmpA_C-like"/>
    <property type="match status" value="1"/>
</dbReference>
<organism evidence="12 13">
    <name type="scientific">Variovorax rhizosphaerae</name>
    <dbReference type="NCBI Taxonomy" id="1836200"/>
    <lineage>
        <taxon>Bacteria</taxon>
        <taxon>Pseudomonadati</taxon>
        <taxon>Pseudomonadota</taxon>
        <taxon>Betaproteobacteria</taxon>
        <taxon>Burkholderiales</taxon>
        <taxon>Comamonadaceae</taxon>
        <taxon>Variovorax</taxon>
    </lineage>
</organism>
<dbReference type="InterPro" id="IPR036737">
    <property type="entry name" value="OmpA-like_sf"/>
</dbReference>
<evidence type="ECO:0000313" key="12">
    <source>
        <dbReference type="EMBL" id="MEJ8851013.1"/>
    </source>
</evidence>
<dbReference type="SUPFAM" id="SSF103088">
    <property type="entry name" value="OmpA-like"/>
    <property type="match status" value="1"/>
</dbReference>
<dbReference type="PROSITE" id="PS51123">
    <property type="entry name" value="OMPA_2"/>
    <property type="match status" value="1"/>
</dbReference>
<dbReference type="InterPro" id="IPR023119">
    <property type="entry name" value="Multihaem_cyt_PRC_cyt_su-like"/>
</dbReference>
<keyword evidence="4" id="KW-0602">Photosynthesis</keyword>
<dbReference type="InterPro" id="IPR003158">
    <property type="entry name" value="Photosyn_RC_cyt_c-su"/>
</dbReference>
<proteinExistence type="predicted"/>
<evidence type="ECO:0000259" key="11">
    <source>
        <dbReference type="PROSITE" id="PS51123"/>
    </source>
</evidence>
<evidence type="ECO:0000313" key="13">
    <source>
        <dbReference type="Proteomes" id="UP001385892"/>
    </source>
</evidence>
<keyword evidence="13" id="KW-1185">Reference proteome</keyword>
<keyword evidence="5" id="KW-0349">Heme</keyword>
<gene>
    <name evidence="12" type="primary">pufC</name>
    <name evidence="12" type="ORF">WKW82_30535</name>
</gene>
<dbReference type="Gene3D" id="1.10.468.10">
    <property type="entry name" value="Photosynthetic Reaction Center, subunit C, domain 2"/>
    <property type="match status" value="2"/>
</dbReference>
<dbReference type="InterPro" id="IPR006665">
    <property type="entry name" value="OmpA-like"/>
</dbReference>
<evidence type="ECO:0000256" key="4">
    <source>
        <dbReference type="ARBA" id="ARBA00022531"/>
    </source>
</evidence>
<accession>A0ABU8WTY7</accession>
<reference evidence="12 13" key="1">
    <citation type="submission" date="2024-03" db="EMBL/GenBank/DDBJ databases">
        <title>Novel species of the genus Variovorax.</title>
        <authorList>
            <person name="Liu Q."/>
            <person name="Xin Y.-H."/>
        </authorList>
    </citation>
    <scope>NUCLEOTIDE SEQUENCE [LARGE SCALE GENOMIC DNA]</scope>
    <source>
        <strain evidence="12 13">KACC 18900</strain>
    </source>
</reference>
<dbReference type="Pfam" id="PF00691">
    <property type="entry name" value="OmpA"/>
    <property type="match status" value="1"/>
</dbReference>
<evidence type="ECO:0000256" key="6">
    <source>
        <dbReference type="ARBA" id="ARBA00022723"/>
    </source>
</evidence>
<dbReference type="EMBL" id="JBBKZT010000019">
    <property type="protein sequence ID" value="MEJ8851013.1"/>
    <property type="molecule type" value="Genomic_DNA"/>
</dbReference>
<dbReference type="RefSeq" id="WP_340346523.1">
    <property type="nucleotide sequence ID" value="NZ_JBBKZT010000019.1"/>
</dbReference>
<dbReference type="CDD" id="cd09224">
    <property type="entry name" value="CytoC_RC"/>
    <property type="match status" value="1"/>
</dbReference>
<keyword evidence="8" id="KW-0408">Iron</keyword>
<keyword evidence="9" id="KW-0472">Membrane</keyword>
<evidence type="ECO:0000256" key="3">
    <source>
        <dbReference type="ARBA" id="ARBA00022448"/>
    </source>
</evidence>
<evidence type="ECO:0000256" key="7">
    <source>
        <dbReference type="ARBA" id="ARBA00022982"/>
    </source>
</evidence>
<evidence type="ECO:0000256" key="10">
    <source>
        <dbReference type="SAM" id="SignalP"/>
    </source>
</evidence>
<name>A0ABU8WTY7_9BURK</name>
<evidence type="ECO:0000256" key="5">
    <source>
        <dbReference type="ARBA" id="ARBA00022617"/>
    </source>
</evidence>
<dbReference type="PROSITE" id="PS51257">
    <property type="entry name" value="PROKAR_LIPOPROTEIN"/>
    <property type="match status" value="1"/>
</dbReference>
<dbReference type="Pfam" id="PF02276">
    <property type="entry name" value="CytoC_RC"/>
    <property type="match status" value="1"/>
</dbReference>
<dbReference type="SUPFAM" id="SSF48695">
    <property type="entry name" value="Multiheme cytochromes"/>
    <property type="match status" value="1"/>
</dbReference>
<protein>
    <recommendedName>
        <fullName evidence="2">Photosynthetic reaction center cytochrome c subunit</fullName>
    </recommendedName>
</protein>
<dbReference type="Proteomes" id="UP001385892">
    <property type="component" value="Unassembled WGS sequence"/>
</dbReference>
<comment type="caution">
    <text evidence="12">The sequence shown here is derived from an EMBL/GenBank/DDBJ whole genome shotgun (WGS) entry which is preliminary data.</text>
</comment>
<keyword evidence="10" id="KW-0732">Signal</keyword>
<sequence>MTNALRRVFGFGALAALVLLAGCERPPVDSVQRGFRGTGMEQVYNPRLLASNAPLNAVPADTPPASPDGPKAGQVFQNVKVLNDLSVGEFTRLMVSITAWVSPQQGCTYCHAATDMASDSLYTKVVARRMLQMTQHINADWKNHVADTGVTCYTCHRGNPVPVNTWTTAPTPKPAYAGNKAGQNAPAATVAMAALPNDPFTPFLDQGANIRVVGGTPLQTGNRVSIKQTEWTYGLMMHMSQSLGVNCTYCHNTRSFADWETSAPPRAVAWYGIRMARDLNMAYLDPLAPSFPAARLGQAGDSPKINCATCHQGAFKPLYGASMLPNHPELAKVRAVVSTASAPAAEAAAATKAAAAAPPAGAAVDVLFAVGSPSMSAEANTALAPVIETLKADAAAKVTLSGFHSASGDLATNEELAKQRAFAVRDALKAAGIAEDRIVLEKPQSAEANVAGEDARARRVEVAVMK</sequence>
<feature type="signal peptide" evidence="10">
    <location>
        <begin position="1"/>
        <end position="21"/>
    </location>
</feature>
<comment type="function">
    <text evidence="1">The reaction center of purple bacteria contains a tightly bound cytochrome molecule which re-reduces the photo oxidized primary electron donor.</text>
</comment>
<keyword evidence="7" id="KW-0249">Electron transport</keyword>
<dbReference type="InterPro" id="IPR036280">
    <property type="entry name" value="Multihaem_cyt_sf"/>
</dbReference>
<evidence type="ECO:0000256" key="2">
    <source>
        <dbReference type="ARBA" id="ARBA00015978"/>
    </source>
</evidence>
<feature type="chain" id="PRO_5045569794" description="Photosynthetic reaction center cytochrome c subunit" evidence="10">
    <location>
        <begin position="22"/>
        <end position="466"/>
    </location>
</feature>
<keyword evidence="6" id="KW-0479">Metal-binding</keyword>
<evidence type="ECO:0000256" key="9">
    <source>
        <dbReference type="PROSITE-ProRule" id="PRU00473"/>
    </source>
</evidence>